<accession>A0AB34PHP5</accession>
<organism evidence="1 2">
    <name type="scientific">Porphyromonas crevioricanis</name>
    <dbReference type="NCBI Taxonomy" id="393921"/>
    <lineage>
        <taxon>Bacteria</taxon>
        <taxon>Pseudomonadati</taxon>
        <taxon>Bacteroidota</taxon>
        <taxon>Bacteroidia</taxon>
        <taxon>Bacteroidales</taxon>
        <taxon>Porphyromonadaceae</taxon>
        <taxon>Porphyromonas</taxon>
    </lineage>
</organism>
<protein>
    <submittedName>
        <fullName evidence="1">Uncharacterized protein</fullName>
    </submittedName>
</protein>
<dbReference type="EMBL" id="JQJC01000001">
    <property type="protein sequence ID" value="KGN96954.1"/>
    <property type="molecule type" value="Genomic_DNA"/>
</dbReference>
<evidence type="ECO:0000313" key="2">
    <source>
        <dbReference type="Proteomes" id="UP000030136"/>
    </source>
</evidence>
<dbReference type="AlphaFoldDB" id="A0AB34PHP5"/>
<gene>
    <name evidence="1" type="ORF">HQ38_00100</name>
</gene>
<proteinExistence type="predicted"/>
<reference evidence="1 2" key="1">
    <citation type="submission" date="2014-08" db="EMBL/GenBank/DDBJ databases">
        <title>Porphyromonas crevioricanis strain:COT-253_OH1447 Genome sequencing.</title>
        <authorList>
            <person name="Wallis C."/>
            <person name="Deusch O."/>
            <person name="O'Flynn C."/>
            <person name="Davis I."/>
            <person name="Jospin G."/>
            <person name="Darling A.E."/>
            <person name="Coil D.A."/>
            <person name="Alexiev A."/>
            <person name="Horsfall A."/>
            <person name="Kirkwood N."/>
            <person name="Harris S."/>
            <person name="Eisen J.A."/>
        </authorList>
    </citation>
    <scope>NUCLEOTIDE SEQUENCE [LARGE SCALE GENOMIC DNA]</scope>
    <source>
        <strain evidence="2">COT-253 OH1447</strain>
    </source>
</reference>
<comment type="caution">
    <text evidence="1">The sequence shown here is derived from an EMBL/GenBank/DDBJ whole genome shotgun (WGS) entry which is preliminary data.</text>
</comment>
<evidence type="ECO:0000313" key="1">
    <source>
        <dbReference type="EMBL" id="KGN96954.1"/>
    </source>
</evidence>
<name>A0AB34PHP5_9PORP</name>
<sequence>MDCGKMEENKPHRQMNIPSLRRNLIGLSKFPIHRCSERAKFSPERNFANTGENNIFLRREFSFSPVLAKNDSAQHQKEVRKSN</sequence>
<dbReference type="Proteomes" id="UP000030136">
    <property type="component" value="Unassembled WGS sequence"/>
</dbReference>